<dbReference type="PANTHER" id="PTHR30069">
    <property type="entry name" value="TONB-DEPENDENT OUTER MEMBRANE RECEPTOR"/>
    <property type="match status" value="1"/>
</dbReference>
<reference evidence="11 12" key="1">
    <citation type="journal article" date="2015" name="Int. J. Syst. Evol. Microbiol.">
        <title>Mariniphaga sediminis sp. nov., isolated from coastal sediment.</title>
        <authorList>
            <person name="Wang F.Q."/>
            <person name="Shen Q.Y."/>
            <person name="Chen G.J."/>
            <person name="Du Z.J."/>
        </authorList>
    </citation>
    <scope>NUCLEOTIDE SEQUENCE [LARGE SCALE GENOMIC DNA]</scope>
    <source>
        <strain evidence="11 12">SY21</strain>
    </source>
</reference>
<evidence type="ECO:0000256" key="7">
    <source>
        <dbReference type="ARBA" id="ARBA00023237"/>
    </source>
</evidence>
<dbReference type="Gene3D" id="2.60.40.1120">
    <property type="entry name" value="Carboxypeptidase-like, regulatory domain"/>
    <property type="match status" value="1"/>
</dbReference>
<dbReference type="SUPFAM" id="SSF49464">
    <property type="entry name" value="Carboxypeptidase regulatory domain-like"/>
    <property type="match status" value="1"/>
</dbReference>
<dbReference type="RefSeq" id="WP_119351868.1">
    <property type="nucleotide sequence ID" value="NZ_QWET01000024.1"/>
</dbReference>
<keyword evidence="11" id="KW-0675">Receptor</keyword>
<dbReference type="InterPro" id="IPR012910">
    <property type="entry name" value="Plug_dom"/>
</dbReference>
<dbReference type="PANTHER" id="PTHR30069:SF29">
    <property type="entry name" value="HEMOGLOBIN AND HEMOGLOBIN-HAPTOGLOBIN-BINDING PROTEIN 1-RELATED"/>
    <property type="match status" value="1"/>
</dbReference>
<dbReference type="Gene3D" id="2.40.170.20">
    <property type="entry name" value="TonB-dependent receptor, beta-barrel domain"/>
    <property type="match status" value="1"/>
</dbReference>
<feature type="chain" id="PRO_5017254874" evidence="8">
    <location>
        <begin position="19"/>
        <end position="821"/>
    </location>
</feature>
<comment type="subcellular location">
    <subcellularLocation>
        <location evidence="1">Cell outer membrane</location>
        <topology evidence="1">Multi-pass membrane protein</topology>
    </subcellularLocation>
</comment>
<evidence type="ECO:0000256" key="4">
    <source>
        <dbReference type="ARBA" id="ARBA00022692"/>
    </source>
</evidence>
<dbReference type="Pfam" id="PF13620">
    <property type="entry name" value="CarboxypepD_reg"/>
    <property type="match status" value="1"/>
</dbReference>
<dbReference type="Proteomes" id="UP000266441">
    <property type="component" value="Unassembled WGS sequence"/>
</dbReference>
<dbReference type="Pfam" id="PF07715">
    <property type="entry name" value="Plug"/>
    <property type="match status" value="1"/>
</dbReference>
<evidence type="ECO:0000256" key="5">
    <source>
        <dbReference type="ARBA" id="ARBA00022729"/>
    </source>
</evidence>
<name>A0A399CXT1_9BACT</name>
<feature type="domain" description="Outer membrane protein beta-barrel" evidence="10">
    <location>
        <begin position="394"/>
        <end position="800"/>
    </location>
</feature>
<accession>A0A399CXT1</accession>
<dbReference type="InterPro" id="IPR041700">
    <property type="entry name" value="OMP_b-brl_3"/>
</dbReference>
<evidence type="ECO:0000256" key="8">
    <source>
        <dbReference type="SAM" id="SignalP"/>
    </source>
</evidence>
<feature type="signal peptide" evidence="8">
    <location>
        <begin position="1"/>
        <end position="18"/>
    </location>
</feature>
<dbReference type="InterPro" id="IPR008969">
    <property type="entry name" value="CarboxyPept-like_regulatory"/>
</dbReference>
<protein>
    <submittedName>
        <fullName evidence="11">TonB-dependent receptor</fullName>
    </submittedName>
</protein>
<dbReference type="Pfam" id="PF14905">
    <property type="entry name" value="OMP_b-brl_3"/>
    <property type="match status" value="1"/>
</dbReference>
<organism evidence="11 12">
    <name type="scientific">Mariniphaga sediminis</name>
    <dbReference type="NCBI Taxonomy" id="1628158"/>
    <lineage>
        <taxon>Bacteria</taxon>
        <taxon>Pseudomonadati</taxon>
        <taxon>Bacteroidota</taxon>
        <taxon>Bacteroidia</taxon>
        <taxon>Marinilabiliales</taxon>
        <taxon>Prolixibacteraceae</taxon>
        <taxon>Mariniphaga</taxon>
    </lineage>
</organism>
<proteinExistence type="predicted"/>
<evidence type="ECO:0000313" key="11">
    <source>
        <dbReference type="EMBL" id="RIH63201.1"/>
    </source>
</evidence>
<comment type="caution">
    <text evidence="11">The sequence shown here is derived from an EMBL/GenBank/DDBJ whole genome shotgun (WGS) entry which is preliminary data.</text>
</comment>
<sequence length="821" mass="92449">MKQFFGILFCLFAFKSFAQEGGVSGRISDALDERPMEYASVAVFRTPDSTLVTGGITNRSGHFKIEKLHSGNYFIRAHFLGYENETTGAFALKDGETLHVGTIMLTPARQLVEEVNVTGNRINAMNKLDKQTYHAEQFESAKGGSAVDVLRNMPAISVNGQGEITVRGSSGFLVLIDGKPVLTDAQTALSQLPANAVEHVELITSPSAKYDPDGKAGIVNITTKSGTVNGTGLIVNANYGLPGTTDFDNKRISRRFGGDITFNYQKNKWDISVGGNYTRNDLNGYRVGDVWIENVENNTVNRFPSEGERSFNRYNYAARAAVQFKADENNILSLGIFSGKRYQERDADIFYSNSQWTLDTNEKIYEVLYYNANKQIKQGTFTLGNVDYTHIFADKSSLTASFLYEYDDLHGTTHNLNLTEPGGDVIQYVQNPYKKPINGYRFKLDHAVALWNGKLESGYQFRNDSQDGTFDYILTPEDSPQPDTDRFRGTAVSKNRINSVYSQFSGATEKLEYIVGLRYEYSRRTVKLSFDPQEHVLELSNLFPSANLLYSIRPDLKLKAGFSRRIQRSTNNQLNPIPEREHSETLEVGDPDLRPEFVSLGEIGLTKQFEDGSSAFITAYIQQSKDPVQRVNSIYADTILNRVYTNIEEGRSAGFEVGADLHPAKWWAMFFGGNIFHQSYKGSLKILDAPPIAIDNSGWVYSINANTTFDIAPTWSLQANVNYLSKRPTAQGKDSRYLIPNLSLKKSFWENRLTAGLQWQNIDLGMEQSHRQLITTWGSHFYTTTNYIYEPDFLVLNVSYNFNWKNGKLKLPSSEFGEKEF</sequence>
<evidence type="ECO:0000256" key="1">
    <source>
        <dbReference type="ARBA" id="ARBA00004571"/>
    </source>
</evidence>
<keyword evidence="2" id="KW-0813">Transport</keyword>
<keyword evidence="5 8" id="KW-0732">Signal</keyword>
<evidence type="ECO:0000259" key="10">
    <source>
        <dbReference type="Pfam" id="PF14905"/>
    </source>
</evidence>
<dbReference type="InterPro" id="IPR039426">
    <property type="entry name" value="TonB-dep_rcpt-like"/>
</dbReference>
<evidence type="ECO:0000256" key="2">
    <source>
        <dbReference type="ARBA" id="ARBA00022448"/>
    </source>
</evidence>
<evidence type="ECO:0000256" key="3">
    <source>
        <dbReference type="ARBA" id="ARBA00022452"/>
    </source>
</evidence>
<dbReference type="EMBL" id="QWET01000024">
    <property type="protein sequence ID" value="RIH63201.1"/>
    <property type="molecule type" value="Genomic_DNA"/>
</dbReference>
<keyword evidence="4" id="KW-0812">Transmembrane</keyword>
<dbReference type="OrthoDB" id="8764943at2"/>
<dbReference type="GO" id="GO:0044718">
    <property type="term" value="P:siderophore transmembrane transport"/>
    <property type="evidence" value="ECO:0007669"/>
    <property type="project" value="TreeGrafter"/>
</dbReference>
<keyword evidence="6" id="KW-0472">Membrane</keyword>
<dbReference type="InterPro" id="IPR037066">
    <property type="entry name" value="Plug_dom_sf"/>
</dbReference>
<evidence type="ECO:0000313" key="12">
    <source>
        <dbReference type="Proteomes" id="UP000266441"/>
    </source>
</evidence>
<keyword evidence="7" id="KW-0998">Cell outer membrane</keyword>
<keyword evidence="3" id="KW-1134">Transmembrane beta strand</keyword>
<evidence type="ECO:0000259" key="9">
    <source>
        <dbReference type="Pfam" id="PF07715"/>
    </source>
</evidence>
<dbReference type="AlphaFoldDB" id="A0A399CXT1"/>
<evidence type="ECO:0000256" key="6">
    <source>
        <dbReference type="ARBA" id="ARBA00023136"/>
    </source>
</evidence>
<dbReference type="SUPFAM" id="SSF56935">
    <property type="entry name" value="Porins"/>
    <property type="match status" value="1"/>
</dbReference>
<dbReference type="Gene3D" id="2.170.130.10">
    <property type="entry name" value="TonB-dependent receptor, plug domain"/>
    <property type="match status" value="1"/>
</dbReference>
<keyword evidence="12" id="KW-1185">Reference proteome</keyword>
<dbReference type="GO" id="GO:0015344">
    <property type="term" value="F:siderophore uptake transmembrane transporter activity"/>
    <property type="evidence" value="ECO:0007669"/>
    <property type="project" value="TreeGrafter"/>
</dbReference>
<dbReference type="InterPro" id="IPR036942">
    <property type="entry name" value="Beta-barrel_TonB_sf"/>
</dbReference>
<feature type="domain" description="TonB-dependent receptor plug" evidence="9">
    <location>
        <begin position="131"/>
        <end position="217"/>
    </location>
</feature>
<gene>
    <name evidence="11" type="ORF">D1164_20990</name>
</gene>
<dbReference type="GO" id="GO:0009279">
    <property type="term" value="C:cell outer membrane"/>
    <property type="evidence" value="ECO:0007669"/>
    <property type="project" value="UniProtKB-SubCell"/>
</dbReference>